<feature type="domain" description="RNA polymerase sigma factor 70 region 4 type 2" evidence="6">
    <location>
        <begin position="152"/>
        <end position="204"/>
    </location>
</feature>
<evidence type="ECO:0000313" key="7">
    <source>
        <dbReference type="EMBL" id="GGZ12968.1"/>
    </source>
</evidence>
<dbReference type="InterPro" id="IPR013325">
    <property type="entry name" value="RNA_pol_sigma_r2"/>
</dbReference>
<reference evidence="7" key="1">
    <citation type="journal article" date="2014" name="Int. J. Syst. Evol. Microbiol.">
        <title>Complete genome sequence of Corynebacterium casei LMG S-19264T (=DSM 44701T), isolated from a smear-ripened cheese.</title>
        <authorList>
            <consortium name="US DOE Joint Genome Institute (JGI-PGF)"/>
            <person name="Walter F."/>
            <person name="Albersmeier A."/>
            <person name="Kalinowski J."/>
            <person name="Ruckert C."/>
        </authorList>
    </citation>
    <scope>NUCLEOTIDE SEQUENCE</scope>
    <source>
        <strain evidence="7">KCTC 12368</strain>
    </source>
</reference>
<dbReference type="GO" id="GO:0003677">
    <property type="term" value="F:DNA binding"/>
    <property type="evidence" value="ECO:0007669"/>
    <property type="project" value="InterPro"/>
</dbReference>
<name>A0A918PLI6_9BACT</name>
<evidence type="ECO:0000256" key="1">
    <source>
        <dbReference type="ARBA" id="ARBA00010641"/>
    </source>
</evidence>
<dbReference type="AlphaFoldDB" id="A0A918PLI6"/>
<comment type="similarity">
    <text evidence="1">Belongs to the sigma-70 factor family. ECF subfamily.</text>
</comment>
<feature type="domain" description="RNA polymerase sigma-70 region 2" evidence="5">
    <location>
        <begin position="50"/>
        <end position="117"/>
    </location>
</feature>
<dbReference type="Pfam" id="PF08281">
    <property type="entry name" value="Sigma70_r4_2"/>
    <property type="match status" value="1"/>
</dbReference>
<protein>
    <recommendedName>
        <fullName evidence="9">RNA polymerase sigma factor, sigma-70 family</fullName>
    </recommendedName>
</protein>
<keyword evidence="3" id="KW-0731">Sigma factor</keyword>
<dbReference type="InterPro" id="IPR014284">
    <property type="entry name" value="RNA_pol_sigma-70_dom"/>
</dbReference>
<dbReference type="SUPFAM" id="SSF88946">
    <property type="entry name" value="Sigma2 domain of RNA polymerase sigma factors"/>
    <property type="match status" value="1"/>
</dbReference>
<keyword evidence="4" id="KW-0804">Transcription</keyword>
<dbReference type="NCBIfam" id="TIGR02937">
    <property type="entry name" value="sigma70-ECF"/>
    <property type="match status" value="1"/>
</dbReference>
<proteinExistence type="inferred from homology"/>
<dbReference type="RefSeq" id="WP_157492862.1">
    <property type="nucleotide sequence ID" value="NZ_BMWX01000001.1"/>
</dbReference>
<evidence type="ECO:0000256" key="2">
    <source>
        <dbReference type="ARBA" id="ARBA00023015"/>
    </source>
</evidence>
<evidence type="ECO:0000313" key="8">
    <source>
        <dbReference type="Proteomes" id="UP000619457"/>
    </source>
</evidence>
<keyword evidence="8" id="KW-1185">Reference proteome</keyword>
<evidence type="ECO:0000259" key="5">
    <source>
        <dbReference type="Pfam" id="PF04542"/>
    </source>
</evidence>
<dbReference type="InterPro" id="IPR036388">
    <property type="entry name" value="WH-like_DNA-bd_sf"/>
</dbReference>
<comment type="caution">
    <text evidence="7">The sequence shown here is derived from an EMBL/GenBank/DDBJ whole genome shotgun (WGS) entry which is preliminary data.</text>
</comment>
<dbReference type="Gene3D" id="1.10.1740.10">
    <property type="match status" value="1"/>
</dbReference>
<evidence type="ECO:0000256" key="4">
    <source>
        <dbReference type="ARBA" id="ARBA00023163"/>
    </source>
</evidence>
<accession>A0A918PLI6</accession>
<dbReference type="Pfam" id="PF04542">
    <property type="entry name" value="Sigma70_r2"/>
    <property type="match status" value="1"/>
</dbReference>
<dbReference type="Proteomes" id="UP000619457">
    <property type="component" value="Unassembled WGS sequence"/>
</dbReference>
<dbReference type="PANTHER" id="PTHR43133">
    <property type="entry name" value="RNA POLYMERASE ECF-TYPE SIGMA FACTO"/>
    <property type="match status" value="1"/>
</dbReference>
<dbReference type="SUPFAM" id="SSF88659">
    <property type="entry name" value="Sigma3 and sigma4 domains of RNA polymerase sigma factors"/>
    <property type="match status" value="1"/>
</dbReference>
<dbReference type="GO" id="GO:0016987">
    <property type="term" value="F:sigma factor activity"/>
    <property type="evidence" value="ECO:0007669"/>
    <property type="project" value="UniProtKB-KW"/>
</dbReference>
<dbReference type="InterPro" id="IPR039425">
    <property type="entry name" value="RNA_pol_sigma-70-like"/>
</dbReference>
<sequence>MNSSSKSEIFNRIVESELVDQSTLPRQETSEEIFIWERLLQGSDEALAELYEKYANKLFNYGSQITTDRDLAFDIVQDVFLTLVSTKSQLSPIRSVKNYLFSSYRRRLLRQLKRNRKIKYESNYERQDGFLVTFEEDYYSISTPLTVDSRKLIENACNQLPIRQREVINFYFFEQLSYKEIAEIMDMSQVRSARNLLYKALKSLSISLKHNKELLRLLPLLLLLKN</sequence>
<reference evidence="7" key="2">
    <citation type="submission" date="2020-09" db="EMBL/GenBank/DDBJ databases">
        <authorList>
            <person name="Sun Q."/>
            <person name="Kim S."/>
        </authorList>
    </citation>
    <scope>NUCLEOTIDE SEQUENCE</scope>
    <source>
        <strain evidence="7">KCTC 12368</strain>
    </source>
</reference>
<dbReference type="InterPro" id="IPR013249">
    <property type="entry name" value="RNA_pol_sigma70_r4_t2"/>
</dbReference>
<dbReference type="GO" id="GO:0006352">
    <property type="term" value="P:DNA-templated transcription initiation"/>
    <property type="evidence" value="ECO:0007669"/>
    <property type="project" value="InterPro"/>
</dbReference>
<dbReference type="Gene3D" id="1.10.10.10">
    <property type="entry name" value="Winged helix-like DNA-binding domain superfamily/Winged helix DNA-binding domain"/>
    <property type="match status" value="1"/>
</dbReference>
<keyword evidence="2" id="KW-0805">Transcription regulation</keyword>
<dbReference type="EMBL" id="BMWX01000001">
    <property type="protein sequence ID" value="GGZ12968.1"/>
    <property type="molecule type" value="Genomic_DNA"/>
</dbReference>
<organism evidence="7 8">
    <name type="scientific">Echinicola pacifica</name>
    <dbReference type="NCBI Taxonomy" id="346377"/>
    <lineage>
        <taxon>Bacteria</taxon>
        <taxon>Pseudomonadati</taxon>
        <taxon>Bacteroidota</taxon>
        <taxon>Cytophagia</taxon>
        <taxon>Cytophagales</taxon>
        <taxon>Cyclobacteriaceae</taxon>
        <taxon>Echinicola</taxon>
    </lineage>
</organism>
<dbReference type="InterPro" id="IPR007627">
    <property type="entry name" value="RNA_pol_sigma70_r2"/>
</dbReference>
<dbReference type="CDD" id="cd06171">
    <property type="entry name" value="Sigma70_r4"/>
    <property type="match status" value="1"/>
</dbReference>
<dbReference type="PANTHER" id="PTHR43133:SF46">
    <property type="entry name" value="RNA POLYMERASE SIGMA-70 FACTOR ECF SUBFAMILY"/>
    <property type="match status" value="1"/>
</dbReference>
<dbReference type="InterPro" id="IPR013324">
    <property type="entry name" value="RNA_pol_sigma_r3/r4-like"/>
</dbReference>
<evidence type="ECO:0000256" key="3">
    <source>
        <dbReference type="ARBA" id="ARBA00023082"/>
    </source>
</evidence>
<evidence type="ECO:0008006" key="9">
    <source>
        <dbReference type="Google" id="ProtNLM"/>
    </source>
</evidence>
<gene>
    <name evidence="7" type="ORF">GCM10007049_00880</name>
</gene>
<evidence type="ECO:0000259" key="6">
    <source>
        <dbReference type="Pfam" id="PF08281"/>
    </source>
</evidence>